<sequence>MLVYRTEIQTRSLRTLWGRTFSRFFSYRLTTNYETASYRRRTLITSSRQGQARCVVISVSTLNKTIHRKWRRSLPCDAMRCVYGYGKYHSVVTFSRRNSHCVITTKSVGLLFHDWQLLMFREKIENKITSLF</sequence>
<organism evidence="1 2">
    <name type="scientific">Elysia chlorotica</name>
    <name type="common">Eastern emerald elysia</name>
    <name type="synonym">Sea slug</name>
    <dbReference type="NCBI Taxonomy" id="188477"/>
    <lineage>
        <taxon>Eukaryota</taxon>
        <taxon>Metazoa</taxon>
        <taxon>Spiralia</taxon>
        <taxon>Lophotrochozoa</taxon>
        <taxon>Mollusca</taxon>
        <taxon>Gastropoda</taxon>
        <taxon>Heterobranchia</taxon>
        <taxon>Euthyneura</taxon>
        <taxon>Panpulmonata</taxon>
        <taxon>Sacoglossa</taxon>
        <taxon>Placobranchoidea</taxon>
        <taxon>Plakobranchidae</taxon>
        <taxon>Elysia</taxon>
    </lineage>
</organism>
<keyword evidence="2" id="KW-1185">Reference proteome</keyword>
<accession>A0A3S1A4X6</accession>
<proteinExistence type="predicted"/>
<comment type="caution">
    <text evidence="1">The sequence shown here is derived from an EMBL/GenBank/DDBJ whole genome shotgun (WGS) entry which is preliminary data.</text>
</comment>
<protein>
    <submittedName>
        <fullName evidence="1">Uncharacterized protein</fullName>
    </submittedName>
</protein>
<evidence type="ECO:0000313" key="1">
    <source>
        <dbReference type="EMBL" id="RUS82795.1"/>
    </source>
</evidence>
<dbReference type="Proteomes" id="UP000271974">
    <property type="component" value="Unassembled WGS sequence"/>
</dbReference>
<gene>
    <name evidence="1" type="ORF">EGW08_009459</name>
</gene>
<evidence type="ECO:0000313" key="2">
    <source>
        <dbReference type="Proteomes" id="UP000271974"/>
    </source>
</evidence>
<reference evidence="1 2" key="1">
    <citation type="submission" date="2019-01" db="EMBL/GenBank/DDBJ databases">
        <title>A draft genome assembly of the solar-powered sea slug Elysia chlorotica.</title>
        <authorList>
            <person name="Cai H."/>
            <person name="Li Q."/>
            <person name="Fang X."/>
            <person name="Li J."/>
            <person name="Curtis N.E."/>
            <person name="Altenburger A."/>
            <person name="Shibata T."/>
            <person name="Feng M."/>
            <person name="Maeda T."/>
            <person name="Schwartz J.A."/>
            <person name="Shigenobu S."/>
            <person name="Lundholm N."/>
            <person name="Nishiyama T."/>
            <person name="Yang H."/>
            <person name="Hasebe M."/>
            <person name="Li S."/>
            <person name="Pierce S.K."/>
            <person name="Wang J."/>
        </authorList>
    </citation>
    <scope>NUCLEOTIDE SEQUENCE [LARGE SCALE GENOMIC DNA]</scope>
    <source>
        <strain evidence="1">EC2010</strain>
        <tissue evidence="1">Whole organism of an adult</tissue>
    </source>
</reference>
<dbReference type="AlphaFoldDB" id="A0A3S1A4X6"/>
<name>A0A3S1A4X6_ELYCH</name>
<dbReference type="EMBL" id="RQTK01000271">
    <property type="protein sequence ID" value="RUS82795.1"/>
    <property type="molecule type" value="Genomic_DNA"/>
</dbReference>